<evidence type="ECO:0000313" key="4">
    <source>
        <dbReference type="Proteomes" id="UP001596170"/>
    </source>
</evidence>
<feature type="domain" description="SHOCT" evidence="2">
    <location>
        <begin position="54"/>
        <end position="81"/>
    </location>
</feature>
<protein>
    <submittedName>
        <fullName evidence="3">SHOCT domain-containing protein</fullName>
    </submittedName>
</protein>
<keyword evidence="1" id="KW-0812">Transmembrane</keyword>
<dbReference type="Pfam" id="PF09851">
    <property type="entry name" value="SHOCT"/>
    <property type="match status" value="1"/>
</dbReference>
<dbReference type="RefSeq" id="WP_377734809.1">
    <property type="nucleotide sequence ID" value="NZ_JBHSRI010000022.1"/>
</dbReference>
<dbReference type="EMBL" id="JBHSRI010000022">
    <property type="protein sequence ID" value="MFC6040385.1"/>
    <property type="molecule type" value="Genomic_DNA"/>
</dbReference>
<evidence type="ECO:0000313" key="3">
    <source>
        <dbReference type="EMBL" id="MFC6040385.1"/>
    </source>
</evidence>
<accession>A0ABW1L8T4</accession>
<proteinExistence type="predicted"/>
<keyword evidence="4" id="KW-1185">Reference proteome</keyword>
<name>A0ABW1L8T4_9BACL</name>
<evidence type="ECO:0000259" key="2">
    <source>
        <dbReference type="Pfam" id="PF09851"/>
    </source>
</evidence>
<reference evidence="4" key="1">
    <citation type="journal article" date="2019" name="Int. J. Syst. Evol. Microbiol.">
        <title>The Global Catalogue of Microorganisms (GCM) 10K type strain sequencing project: providing services to taxonomists for standard genome sequencing and annotation.</title>
        <authorList>
            <consortium name="The Broad Institute Genomics Platform"/>
            <consortium name="The Broad Institute Genome Sequencing Center for Infectious Disease"/>
            <person name="Wu L."/>
            <person name="Ma J."/>
        </authorList>
    </citation>
    <scope>NUCLEOTIDE SEQUENCE [LARGE SCALE GENOMIC DNA]</scope>
    <source>
        <strain evidence="4">CCUG 54527</strain>
    </source>
</reference>
<keyword evidence="1" id="KW-1133">Transmembrane helix</keyword>
<comment type="caution">
    <text evidence="3">The sequence shown here is derived from an EMBL/GenBank/DDBJ whole genome shotgun (WGS) entry which is preliminary data.</text>
</comment>
<keyword evidence="1" id="KW-0472">Membrane</keyword>
<evidence type="ECO:0000256" key="1">
    <source>
        <dbReference type="SAM" id="Phobius"/>
    </source>
</evidence>
<sequence length="81" mass="8862">MMGPGYGMGYGMGGGVWMMLGLLLIIGFAIYYFMKNKNNSNNGFNTSQQAPGADAMEIAKNRLAKGEITTEEYEVIKKTLL</sequence>
<gene>
    <name evidence="3" type="ORF">ACFPYN_13230</name>
</gene>
<dbReference type="InterPro" id="IPR018649">
    <property type="entry name" value="SHOCT"/>
</dbReference>
<feature type="transmembrane region" description="Helical" evidence="1">
    <location>
        <begin position="12"/>
        <end position="34"/>
    </location>
</feature>
<dbReference type="Proteomes" id="UP001596170">
    <property type="component" value="Unassembled WGS sequence"/>
</dbReference>
<organism evidence="3 4">
    <name type="scientific">Paenisporosarcina macmurdoensis</name>
    <dbReference type="NCBI Taxonomy" id="212659"/>
    <lineage>
        <taxon>Bacteria</taxon>
        <taxon>Bacillati</taxon>
        <taxon>Bacillota</taxon>
        <taxon>Bacilli</taxon>
        <taxon>Bacillales</taxon>
        <taxon>Caryophanaceae</taxon>
        <taxon>Paenisporosarcina</taxon>
    </lineage>
</organism>